<reference evidence="1 2" key="1">
    <citation type="submission" date="2013-02" db="EMBL/GenBank/DDBJ databases">
        <title>Whole genome shotgun sequence of Gordonia malaquae NBRC 108250.</title>
        <authorList>
            <person name="Yoshida I."/>
            <person name="Hosoyama A."/>
            <person name="Tsuchikane K."/>
            <person name="Ando Y."/>
            <person name="Baba S."/>
            <person name="Ohji S."/>
            <person name="Hamada M."/>
            <person name="Tamura T."/>
            <person name="Yamazoe A."/>
            <person name="Yamazaki S."/>
            <person name="Fujita N."/>
        </authorList>
    </citation>
    <scope>NUCLEOTIDE SEQUENCE [LARGE SCALE GENOMIC DNA]</scope>
    <source>
        <strain evidence="1 2">NBRC 108250</strain>
    </source>
</reference>
<evidence type="ECO:0000313" key="1">
    <source>
        <dbReference type="EMBL" id="GAC78780.1"/>
    </source>
</evidence>
<comment type="caution">
    <text evidence="1">The sequence shown here is derived from an EMBL/GenBank/DDBJ whole genome shotgun (WGS) entry which is preliminary data.</text>
</comment>
<proteinExistence type="predicted"/>
<gene>
    <name evidence="1" type="ORF">GM1_004_02250</name>
</gene>
<accession>M3UHF2</accession>
<evidence type="ECO:0000313" key="2">
    <source>
        <dbReference type="Proteomes" id="UP000035009"/>
    </source>
</evidence>
<dbReference type="STRING" id="410332.SAMN04488550_2908"/>
<sequence>MTPEPHEPELADFIVVAAHELRHGDILLDLGSELSGRITMLRSIDLSEPGDHGMAEISVDLAWRGETLTRTTIVADMLDLRVIAVRP</sequence>
<dbReference type="AlphaFoldDB" id="M3UHF2"/>
<dbReference type="OrthoDB" id="9935521at2"/>
<keyword evidence="2" id="KW-1185">Reference proteome</keyword>
<dbReference type="Proteomes" id="UP000035009">
    <property type="component" value="Unassembled WGS sequence"/>
</dbReference>
<dbReference type="EMBL" id="BAOP01000004">
    <property type="protein sequence ID" value="GAC78780.1"/>
    <property type="molecule type" value="Genomic_DNA"/>
</dbReference>
<name>M3UHF2_GORML</name>
<protein>
    <submittedName>
        <fullName evidence="1">Uncharacterized protein</fullName>
    </submittedName>
</protein>
<organism evidence="1 2">
    <name type="scientific">Gordonia malaquae NBRC 108250</name>
    <dbReference type="NCBI Taxonomy" id="1223542"/>
    <lineage>
        <taxon>Bacteria</taxon>
        <taxon>Bacillati</taxon>
        <taxon>Actinomycetota</taxon>
        <taxon>Actinomycetes</taxon>
        <taxon>Mycobacteriales</taxon>
        <taxon>Gordoniaceae</taxon>
        <taxon>Gordonia</taxon>
    </lineage>
</organism>
<dbReference type="RefSeq" id="WP_008376911.1">
    <property type="nucleotide sequence ID" value="NZ_BAOP01000004.1"/>
</dbReference>